<dbReference type="GO" id="GO:0016810">
    <property type="term" value="F:hydrolase activity, acting on carbon-nitrogen (but not peptide) bonds"/>
    <property type="evidence" value="ECO:0007669"/>
    <property type="project" value="InterPro"/>
</dbReference>
<keyword evidence="4" id="KW-1185">Reference proteome</keyword>
<dbReference type="Proteomes" id="UP000298246">
    <property type="component" value="Unassembled WGS sequence"/>
</dbReference>
<dbReference type="InterPro" id="IPR011330">
    <property type="entry name" value="Glyco_hydro/deAcase_b/a-brl"/>
</dbReference>
<comment type="caution">
    <text evidence="3">The sequence shown here is derived from an EMBL/GenBank/DDBJ whole genome shotgun (WGS) entry which is preliminary data.</text>
</comment>
<dbReference type="RefSeq" id="WP_134756137.1">
    <property type="nucleotide sequence ID" value="NZ_MYFO02000022.1"/>
</dbReference>
<keyword evidence="1" id="KW-0472">Membrane</keyword>
<proteinExistence type="predicted"/>
<dbReference type="PANTHER" id="PTHR10587:SF128">
    <property type="entry name" value="POLYSACCHARIDE DEACETYLASE PDAB-RELATED"/>
    <property type="match status" value="1"/>
</dbReference>
<keyword evidence="1" id="KW-0812">Transmembrane</keyword>
<keyword evidence="1" id="KW-1133">Transmembrane helix</keyword>
<organism evidence="3 4">
    <name type="scientific">Paenibacillus athensensis</name>
    <dbReference type="NCBI Taxonomy" id="1967502"/>
    <lineage>
        <taxon>Bacteria</taxon>
        <taxon>Bacillati</taxon>
        <taxon>Bacillota</taxon>
        <taxon>Bacilli</taxon>
        <taxon>Bacillales</taxon>
        <taxon>Paenibacillaceae</taxon>
        <taxon>Paenibacillus</taxon>
    </lineage>
</organism>
<dbReference type="NCBIfam" id="TIGR02764">
    <property type="entry name" value="spore_ybaN_pdaB"/>
    <property type="match status" value="1"/>
</dbReference>
<dbReference type="SUPFAM" id="SSF88713">
    <property type="entry name" value="Glycoside hydrolase/deacetylase"/>
    <property type="match status" value="1"/>
</dbReference>
<reference evidence="3 4" key="1">
    <citation type="submission" date="2017-03" db="EMBL/GenBank/DDBJ databases">
        <title>Isolation of Levoglucosan Utilizing Bacteria.</title>
        <authorList>
            <person name="Arya A.S."/>
        </authorList>
    </citation>
    <scope>NUCLEOTIDE SEQUENCE [LARGE SCALE GENOMIC DNA]</scope>
    <source>
        <strain evidence="3 4">MEC069</strain>
    </source>
</reference>
<dbReference type="InterPro" id="IPR014132">
    <property type="entry name" value="PdaB-like"/>
</dbReference>
<feature type="domain" description="NodB homology" evidence="2">
    <location>
        <begin position="55"/>
        <end position="235"/>
    </location>
</feature>
<evidence type="ECO:0000313" key="3">
    <source>
        <dbReference type="EMBL" id="TFE84521.1"/>
    </source>
</evidence>
<dbReference type="PANTHER" id="PTHR10587">
    <property type="entry name" value="GLYCOSYL TRANSFERASE-RELATED"/>
    <property type="match status" value="1"/>
</dbReference>
<evidence type="ECO:0000313" key="4">
    <source>
        <dbReference type="Proteomes" id="UP000298246"/>
    </source>
</evidence>
<dbReference type="PROSITE" id="PS51677">
    <property type="entry name" value="NODB"/>
    <property type="match status" value="1"/>
</dbReference>
<evidence type="ECO:0000259" key="2">
    <source>
        <dbReference type="PROSITE" id="PS51677"/>
    </source>
</evidence>
<dbReference type="GO" id="GO:0016020">
    <property type="term" value="C:membrane"/>
    <property type="evidence" value="ECO:0007669"/>
    <property type="project" value="TreeGrafter"/>
</dbReference>
<dbReference type="Gene3D" id="3.20.20.370">
    <property type="entry name" value="Glycoside hydrolase/deacetylase"/>
    <property type="match status" value="1"/>
</dbReference>
<dbReference type="AlphaFoldDB" id="A0A4Y8PUA6"/>
<dbReference type="OrthoDB" id="9806342at2"/>
<dbReference type="Pfam" id="PF01522">
    <property type="entry name" value="Polysacc_deac_1"/>
    <property type="match status" value="1"/>
</dbReference>
<dbReference type="InterPro" id="IPR002509">
    <property type="entry name" value="NODB_dom"/>
</dbReference>
<dbReference type="InterPro" id="IPR050248">
    <property type="entry name" value="Polysacc_deacetylase_ArnD"/>
</dbReference>
<evidence type="ECO:0000256" key="1">
    <source>
        <dbReference type="SAM" id="Phobius"/>
    </source>
</evidence>
<sequence>MNYFWVLNGKKLKQAIFIVVAVLFAGAIVYSEQKNVSVFSNGEPAAVYSVQTDKKVIALTFDISWGDKRTAPILKVLEDKNVKKATFFLSSPWSQSHADIVQHIKKDGFEIGSHGHKHANYSSMNDEEIRKQISTAHQILTEIAGTPPKLLRLPNGDFDKRVLRIAGELGYTVIQWDTDSLDWMNKGVDHIVERVVSKAHPGDIVLLHASDSSKQTHEALPQIIDQLRDKGYEFVSVSDLMKQAQIDNKLVEDQAMLQVE</sequence>
<protein>
    <submittedName>
        <fullName evidence="3">Polysaccharide deacetylase family sporulation protein PdaB</fullName>
    </submittedName>
</protein>
<name>A0A4Y8PUA6_9BACL</name>
<feature type="transmembrane region" description="Helical" evidence="1">
    <location>
        <begin position="12"/>
        <end position="30"/>
    </location>
</feature>
<dbReference type="EMBL" id="MYFO01000034">
    <property type="protein sequence ID" value="TFE84521.1"/>
    <property type="molecule type" value="Genomic_DNA"/>
</dbReference>
<accession>A0A4Y8PUA6</accession>
<gene>
    <name evidence="3" type="ORF">B5M42_20205</name>
</gene>
<dbReference type="GO" id="GO:0005975">
    <property type="term" value="P:carbohydrate metabolic process"/>
    <property type="evidence" value="ECO:0007669"/>
    <property type="project" value="InterPro"/>
</dbReference>